<dbReference type="NCBIfam" id="TIGR00259">
    <property type="entry name" value="thylakoid_BtpA"/>
    <property type="match status" value="1"/>
</dbReference>
<dbReference type="Pfam" id="PF03437">
    <property type="entry name" value="BtpA"/>
    <property type="match status" value="1"/>
</dbReference>
<dbReference type="InterPro" id="IPR005137">
    <property type="entry name" value="BtpA"/>
</dbReference>
<evidence type="ECO:0000313" key="2">
    <source>
        <dbReference type="EMBL" id="MEK9502901.1"/>
    </source>
</evidence>
<comment type="similarity">
    <text evidence="1">Belongs to the BtpA family.</text>
</comment>
<dbReference type="PIRSF" id="PIRSF005956">
    <property type="entry name" value="BtpA"/>
    <property type="match status" value="1"/>
</dbReference>
<dbReference type="RefSeq" id="WP_405281700.1">
    <property type="nucleotide sequence ID" value="NZ_JBBHLI010000016.1"/>
</dbReference>
<evidence type="ECO:0000256" key="1">
    <source>
        <dbReference type="ARBA" id="ARBA00006007"/>
    </source>
</evidence>
<gene>
    <name evidence="2" type="ORF">WI372_18035</name>
</gene>
<proteinExistence type="inferred from homology"/>
<dbReference type="PANTHER" id="PTHR21381">
    <property type="entry name" value="ZGC:162297"/>
    <property type="match status" value="1"/>
</dbReference>
<dbReference type="InterPro" id="IPR011060">
    <property type="entry name" value="RibuloseP-bd_barrel"/>
</dbReference>
<dbReference type="EMBL" id="JBBHLI010000016">
    <property type="protein sequence ID" value="MEK9502901.1"/>
    <property type="molecule type" value="Genomic_DNA"/>
</dbReference>
<dbReference type="Proteomes" id="UP001484239">
    <property type="component" value="Unassembled WGS sequence"/>
</dbReference>
<accession>A0ABU9EDS7</accession>
<comment type="caution">
    <text evidence="2">The sequence shown here is derived from an EMBL/GenBank/DDBJ whole genome shotgun (WGS) entry which is preliminary data.</text>
</comment>
<sequence>MSSPNPLPLDRSRLLIGMIHLPALPGAPAHDAPMDAILERVDHDARALTAAGFDAVLVENYGDTPFHPEQVPPETVAALTRAVSVAIAAAPNHPVGVNVLRNDARSALGIAAATGASFIRVNVHTGSMYTDQGLLTGRAWQTLRLRRALNLDCAILADVMVKHATPPAGATLDDAALDLWERGRADAVIVSGAGTGRPTDPTRISRLRALLPCAPLLVGSGATRDSARSLLGAGASGLIVGSWVQAGGRAGSGVDPERASRFVEAVRSVPPTVGID</sequence>
<dbReference type="Gene3D" id="3.20.20.70">
    <property type="entry name" value="Aldolase class I"/>
    <property type="match status" value="1"/>
</dbReference>
<keyword evidence="3" id="KW-1185">Reference proteome</keyword>
<protein>
    <submittedName>
        <fullName evidence="2">BtpA/SgcQ family protein</fullName>
    </submittedName>
</protein>
<organism evidence="2 3">
    <name type="scientific">Gaopeijia maritima</name>
    <dbReference type="NCBI Taxonomy" id="3119007"/>
    <lineage>
        <taxon>Bacteria</taxon>
        <taxon>Pseudomonadati</taxon>
        <taxon>Gemmatimonadota</taxon>
        <taxon>Longimicrobiia</taxon>
        <taxon>Gaopeijiales</taxon>
        <taxon>Gaopeijiaceae</taxon>
        <taxon>Gaopeijia</taxon>
    </lineage>
</organism>
<dbReference type="PANTHER" id="PTHR21381:SF3">
    <property type="entry name" value="SGC REGION PROTEIN SGCQ-RELATED"/>
    <property type="match status" value="1"/>
</dbReference>
<name>A0ABU9EDS7_9BACT</name>
<evidence type="ECO:0000313" key="3">
    <source>
        <dbReference type="Proteomes" id="UP001484239"/>
    </source>
</evidence>
<dbReference type="InterPro" id="IPR013785">
    <property type="entry name" value="Aldolase_TIM"/>
</dbReference>
<dbReference type="CDD" id="cd04722">
    <property type="entry name" value="TIM_phosphate_binding"/>
    <property type="match status" value="1"/>
</dbReference>
<dbReference type="SUPFAM" id="SSF51366">
    <property type="entry name" value="Ribulose-phoshate binding barrel"/>
    <property type="match status" value="1"/>
</dbReference>
<reference evidence="2 3" key="1">
    <citation type="submission" date="2024-02" db="EMBL/GenBank/DDBJ databases">
        <title>A novel Gemmatimonadota bacterium.</title>
        <authorList>
            <person name="Du Z.-J."/>
            <person name="Ye Y.-Q."/>
        </authorList>
    </citation>
    <scope>NUCLEOTIDE SEQUENCE [LARGE SCALE GENOMIC DNA]</scope>
    <source>
        <strain evidence="2 3">DH-20</strain>
    </source>
</reference>